<evidence type="ECO:0000313" key="15">
    <source>
        <dbReference type="EMBL" id="RIY34126.1"/>
    </source>
</evidence>
<feature type="binding site" evidence="14">
    <location>
        <position position="251"/>
    </location>
    <ligand>
        <name>Mg(2+)</name>
        <dbReference type="ChEBI" id="CHEBI:18420"/>
    </ligand>
</feature>
<keyword evidence="9 12" id="KW-0472">Membrane</keyword>
<gene>
    <name evidence="12 15" type="primary">mraY</name>
    <name evidence="15" type="ORF">CKF54_01440</name>
</gene>
<dbReference type="PANTHER" id="PTHR22926">
    <property type="entry name" value="PHOSPHO-N-ACETYLMURAMOYL-PENTAPEPTIDE-TRANSFERASE"/>
    <property type="match status" value="1"/>
</dbReference>
<dbReference type="PROSITE" id="PS01348">
    <property type="entry name" value="MRAY_2"/>
    <property type="match status" value="1"/>
</dbReference>
<feature type="transmembrane region" description="Helical" evidence="12">
    <location>
        <begin position="84"/>
        <end position="102"/>
    </location>
</feature>
<evidence type="ECO:0000256" key="2">
    <source>
        <dbReference type="ARBA" id="ARBA00005583"/>
    </source>
</evidence>
<accession>A0A3A1Y9X5</accession>
<dbReference type="GO" id="GO:0005886">
    <property type="term" value="C:plasma membrane"/>
    <property type="evidence" value="ECO:0007669"/>
    <property type="project" value="UniProtKB-SubCell"/>
</dbReference>
<dbReference type="GO" id="GO:0008360">
    <property type="term" value="P:regulation of cell shape"/>
    <property type="evidence" value="ECO:0007669"/>
    <property type="project" value="UniProtKB-KW"/>
</dbReference>
<feature type="transmembrane region" description="Helical" evidence="12">
    <location>
        <begin position="159"/>
        <end position="180"/>
    </location>
</feature>
<dbReference type="InterPro" id="IPR003524">
    <property type="entry name" value="PNAcMuramoyl-5peptid_Trfase"/>
</dbReference>
<dbReference type="Pfam" id="PF00953">
    <property type="entry name" value="Glycos_transf_4"/>
    <property type="match status" value="1"/>
</dbReference>
<feature type="transmembrane region" description="Helical" evidence="12">
    <location>
        <begin position="61"/>
        <end position="78"/>
    </location>
</feature>
<feature type="transmembrane region" description="Helical" evidence="12">
    <location>
        <begin position="221"/>
        <end position="240"/>
    </location>
</feature>
<feature type="transmembrane region" description="Helical" evidence="12">
    <location>
        <begin position="6"/>
        <end position="33"/>
    </location>
</feature>
<dbReference type="NCBIfam" id="TIGR00445">
    <property type="entry name" value="mraY"/>
    <property type="match status" value="1"/>
</dbReference>
<comment type="similarity">
    <text evidence="2 12">Belongs to the glycosyltransferase 4 family. MraY subfamily.</text>
</comment>
<keyword evidence="6 12" id="KW-0133">Cell shape</keyword>
<comment type="cofactor">
    <cofactor evidence="12 14">
        <name>Mg(2+)</name>
        <dbReference type="ChEBI" id="CHEBI:18420"/>
    </cofactor>
</comment>
<keyword evidence="16" id="KW-1185">Reference proteome</keyword>
<proteinExistence type="inferred from homology"/>
<evidence type="ECO:0000256" key="4">
    <source>
        <dbReference type="ARBA" id="ARBA00022679"/>
    </source>
</evidence>
<keyword evidence="12 14" id="KW-0460">Magnesium</keyword>
<dbReference type="RefSeq" id="WP_119524507.1">
    <property type="nucleotide sequence ID" value="NZ_NRHC01000016.1"/>
</dbReference>
<organism evidence="15 16">
    <name type="scientific">Psittacicella hinzii</name>
    <dbReference type="NCBI Taxonomy" id="2028575"/>
    <lineage>
        <taxon>Bacteria</taxon>
        <taxon>Pseudomonadati</taxon>
        <taxon>Pseudomonadota</taxon>
        <taxon>Gammaproteobacteria</taxon>
        <taxon>Pasteurellales</taxon>
        <taxon>Psittacicellaceae</taxon>
        <taxon>Psittacicella</taxon>
    </lineage>
</organism>
<comment type="pathway">
    <text evidence="12">Cell wall biogenesis; peptidoglycan biosynthesis.</text>
</comment>
<dbReference type="GO" id="GO:0051992">
    <property type="term" value="F:UDP-N-acetylmuramoyl-L-alanyl-D-glutamyl-meso-2,6-diaminopimelyl-D-alanyl-D-alanine:undecaprenyl-phosphate transferase activity"/>
    <property type="evidence" value="ECO:0007669"/>
    <property type="project" value="RHEA"/>
</dbReference>
<dbReference type="GO" id="GO:0046872">
    <property type="term" value="F:metal ion binding"/>
    <property type="evidence" value="ECO:0007669"/>
    <property type="project" value="UniProtKB-KW"/>
</dbReference>
<evidence type="ECO:0000313" key="16">
    <source>
        <dbReference type="Proteomes" id="UP000265691"/>
    </source>
</evidence>
<feature type="transmembrane region" description="Helical" evidence="12">
    <location>
        <begin position="328"/>
        <end position="348"/>
    </location>
</feature>
<dbReference type="GO" id="GO:0071555">
    <property type="term" value="P:cell wall organization"/>
    <property type="evidence" value="ECO:0007669"/>
    <property type="project" value="UniProtKB-KW"/>
</dbReference>
<evidence type="ECO:0000256" key="14">
    <source>
        <dbReference type="PIRSR" id="PIRSR600715-1"/>
    </source>
</evidence>
<evidence type="ECO:0000256" key="3">
    <source>
        <dbReference type="ARBA" id="ARBA00022618"/>
    </source>
</evidence>
<keyword evidence="8 12" id="KW-1133">Transmembrane helix</keyword>
<keyword evidence="12 14" id="KW-0479">Metal-binding</keyword>
<feature type="transmembrane region" description="Helical" evidence="12">
    <location>
        <begin position="272"/>
        <end position="297"/>
    </location>
</feature>
<evidence type="ECO:0000256" key="10">
    <source>
        <dbReference type="ARBA" id="ARBA00023306"/>
    </source>
</evidence>
<keyword evidence="11 12" id="KW-0961">Cell wall biogenesis/degradation</keyword>
<sequence>MFDINLINMLLLCMLGAFIVSFLICLIAGPYLIKALHKLKYGQSIRLDGPETHLKKQGTPTMGGVMIILAVVVSVLLFAPLNSLNLWLSLFVFIGFGAVGFVDDYLKIKRKNSDGLSAKQKYLALSLVSLIPIFILYFGTDREINYILNIPLFSWQPYIGFLFIPLAYFTVVGASNAVNLTDGLDGLAIIPTLFCAVGFGLISLQLGLIDSFMLQESFDTLSLTVLCSALAGACIGFFVFNCYPAQIFMGDVGSLALGGLLGFLAVLVRQEILLVIMGGVFVVECLSSAIQMLWFKYTKRKYGEGRRVFLMAPLHHHYEKKGYAETKVIARFWVAAFLLLLTSLVIYFSGFKII</sequence>
<dbReference type="GO" id="GO:0008963">
    <property type="term" value="F:phospho-N-acetylmuramoyl-pentapeptide-transferase activity"/>
    <property type="evidence" value="ECO:0007669"/>
    <property type="project" value="UniProtKB-UniRule"/>
</dbReference>
<dbReference type="EC" id="2.7.8.13" evidence="12 13"/>
<dbReference type="GO" id="GO:0051301">
    <property type="term" value="P:cell division"/>
    <property type="evidence" value="ECO:0007669"/>
    <property type="project" value="UniProtKB-KW"/>
</dbReference>
<protein>
    <recommendedName>
        <fullName evidence="12 13">Phospho-N-acetylmuramoyl-pentapeptide-transferase</fullName>
        <ecNumber evidence="12 13">2.7.8.13</ecNumber>
    </recommendedName>
    <alternativeName>
        <fullName evidence="12">UDP-MurNAc-pentapeptide phosphotransferase</fullName>
    </alternativeName>
</protein>
<keyword evidence="5 12" id="KW-0812">Transmembrane</keyword>
<evidence type="ECO:0000256" key="5">
    <source>
        <dbReference type="ARBA" id="ARBA00022692"/>
    </source>
</evidence>
<dbReference type="GO" id="GO:0009252">
    <property type="term" value="P:peptidoglycan biosynthetic process"/>
    <property type="evidence" value="ECO:0007669"/>
    <property type="project" value="UniProtKB-UniRule"/>
</dbReference>
<evidence type="ECO:0000256" key="12">
    <source>
        <dbReference type="HAMAP-Rule" id="MF_00038"/>
    </source>
</evidence>
<dbReference type="UniPathway" id="UPA00219"/>
<evidence type="ECO:0000256" key="6">
    <source>
        <dbReference type="ARBA" id="ARBA00022960"/>
    </source>
</evidence>
<dbReference type="Proteomes" id="UP000265691">
    <property type="component" value="Unassembled WGS sequence"/>
</dbReference>
<keyword evidence="10 12" id="KW-0131">Cell cycle</keyword>
<feature type="transmembrane region" description="Helical" evidence="12">
    <location>
        <begin position="187"/>
        <end position="209"/>
    </location>
</feature>
<evidence type="ECO:0000256" key="11">
    <source>
        <dbReference type="ARBA" id="ARBA00023316"/>
    </source>
</evidence>
<feature type="transmembrane region" description="Helical" evidence="12">
    <location>
        <begin position="247"/>
        <end position="266"/>
    </location>
</feature>
<dbReference type="EMBL" id="NRHC01000016">
    <property type="protein sequence ID" value="RIY34126.1"/>
    <property type="molecule type" value="Genomic_DNA"/>
</dbReference>
<feature type="binding site" evidence="14">
    <location>
        <position position="179"/>
    </location>
    <ligand>
        <name>Mg(2+)</name>
        <dbReference type="ChEBI" id="CHEBI:18420"/>
    </ligand>
</feature>
<comment type="function">
    <text evidence="12">Catalyzes the initial step of the lipid cycle reactions in the biosynthesis of the cell wall peptidoglycan: transfers peptidoglycan precursor phospho-MurNAc-pentapeptide from UDP-MurNAc-pentapeptide onto the lipid carrier undecaprenyl phosphate, yielding undecaprenyl-pyrophosphoryl-MurNAc-pentapeptide, known as lipid I.</text>
</comment>
<comment type="caution">
    <text evidence="15">The sequence shown here is derived from an EMBL/GenBank/DDBJ whole genome shotgun (WGS) entry which is preliminary data.</text>
</comment>
<evidence type="ECO:0000256" key="9">
    <source>
        <dbReference type="ARBA" id="ARBA00023136"/>
    </source>
</evidence>
<comment type="subcellular location">
    <subcellularLocation>
        <location evidence="12">Cell membrane</location>
        <topology evidence="12">Multi-pass membrane protein</topology>
    </subcellularLocation>
    <subcellularLocation>
        <location evidence="1">Membrane</location>
        <topology evidence="1">Multi-pass membrane protein</topology>
    </subcellularLocation>
</comment>
<feature type="transmembrane region" description="Helical" evidence="12">
    <location>
        <begin position="122"/>
        <end position="139"/>
    </location>
</feature>
<dbReference type="InterPro" id="IPR000715">
    <property type="entry name" value="Glycosyl_transferase_4"/>
</dbReference>
<dbReference type="Pfam" id="PF10555">
    <property type="entry name" value="MraY_sig1"/>
    <property type="match status" value="1"/>
</dbReference>
<dbReference type="HAMAP" id="MF_00038">
    <property type="entry name" value="MraY"/>
    <property type="match status" value="1"/>
</dbReference>
<dbReference type="AlphaFoldDB" id="A0A3A1Y9X5"/>
<dbReference type="InterPro" id="IPR018480">
    <property type="entry name" value="PNAcMuramoyl-5peptid_Trfase_CS"/>
</dbReference>
<evidence type="ECO:0000256" key="7">
    <source>
        <dbReference type="ARBA" id="ARBA00022984"/>
    </source>
</evidence>
<dbReference type="CDD" id="cd06852">
    <property type="entry name" value="GT_MraY"/>
    <property type="match status" value="1"/>
</dbReference>
<dbReference type="PROSITE" id="PS01347">
    <property type="entry name" value="MRAY_1"/>
    <property type="match status" value="1"/>
</dbReference>
<keyword evidence="3 12" id="KW-0132">Cell division</keyword>
<keyword evidence="7 12" id="KW-0573">Peptidoglycan synthesis</keyword>
<evidence type="ECO:0000256" key="1">
    <source>
        <dbReference type="ARBA" id="ARBA00004141"/>
    </source>
</evidence>
<name>A0A3A1Y9X5_9GAMM</name>
<evidence type="ECO:0000256" key="13">
    <source>
        <dbReference type="NCBIfam" id="TIGR00445"/>
    </source>
</evidence>
<dbReference type="PANTHER" id="PTHR22926:SF5">
    <property type="entry name" value="PHOSPHO-N-ACETYLMURAMOYL-PENTAPEPTIDE-TRANSFERASE HOMOLOG"/>
    <property type="match status" value="1"/>
</dbReference>
<keyword evidence="12" id="KW-1003">Cell membrane</keyword>
<comment type="catalytic activity">
    <reaction evidence="12">
        <text>UDP-N-acetyl-alpha-D-muramoyl-L-alanyl-gamma-D-glutamyl-meso-2,6-diaminopimeloyl-D-alanyl-D-alanine + di-trans,octa-cis-undecaprenyl phosphate = di-trans,octa-cis-undecaprenyl diphospho-N-acetyl-alpha-D-muramoyl-L-alanyl-D-glutamyl-meso-2,6-diaminopimeloyl-D-alanyl-D-alanine + UMP</text>
        <dbReference type="Rhea" id="RHEA:28386"/>
        <dbReference type="ChEBI" id="CHEBI:57865"/>
        <dbReference type="ChEBI" id="CHEBI:60392"/>
        <dbReference type="ChEBI" id="CHEBI:61386"/>
        <dbReference type="ChEBI" id="CHEBI:61387"/>
        <dbReference type="EC" id="2.7.8.13"/>
    </reaction>
</comment>
<dbReference type="OrthoDB" id="9805475at2"/>
<evidence type="ECO:0000256" key="8">
    <source>
        <dbReference type="ARBA" id="ARBA00022989"/>
    </source>
</evidence>
<keyword evidence="4 12" id="KW-0808">Transferase</keyword>
<reference evidence="15 16" key="1">
    <citation type="submission" date="2017-08" db="EMBL/GenBank/DDBJ databases">
        <title>Reclassification of Bisgaard taxon 37 and 44.</title>
        <authorList>
            <person name="Christensen H."/>
        </authorList>
    </citation>
    <scope>NUCLEOTIDE SEQUENCE [LARGE SCALE GENOMIC DNA]</scope>
    <source>
        <strain evidence="15 16">B96_3</strain>
    </source>
</reference>